<dbReference type="RefSeq" id="XP_011124047.1">
    <property type="nucleotide sequence ID" value="XM_011125745.1"/>
</dbReference>
<reference evidence="2 3" key="1">
    <citation type="journal article" date="2011" name="PLoS Pathog.">
        <title>Genomic and proteomic analyses of the fungus Arthrobotrys oligospora provide insights into nematode-trap formation.</title>
        <authorList>
            <person name="Yang J."/>
            <person name="Wang L."/>
            <person name="Ji X."/>
            <person name="Feng Y."/>
            <person name="Li X."/>
            <person name="Zou C."/>
            <person name="Xu J."/>
            <person name="Ren Y."/>
            <person name="Mi Q."/>
            <person name="Wu J."/>
            <person name="Liu S."/>
            <person name="Liu Y."/>
            <person name="Huang X."/>
            <person name="Wang H."/>
            <person name="Niu X."/>
            <person name="Li J."/>
            <person name="Liang L."/>
            <person name="Luo Y."/>
            <person name="Ji K."/>
            <person name="Zhou W."/>
            <person name="Yu Z."/>
            <person name="Li G."/>
            <person name="Liu Y."/>
            <person name="Li L."/>
            <person name="Qiao M."/>
            <person name="Feng L."/>
            <person name="Zhang K.-Q."/>
        </authorList>
    </citation>
    <scope>NUCLEOTIDE SEQUENCE [LARGE SCALE GENOMIC DNA]</scope>
    <source>
        <strain evidence="3">ATCC 24927 / CBS 115.81 / DSM 1491</strain>
    </source>
</reference>
<evidence type="ECO:0000313" key="3">
    <source>
        <dbReference type="Proteomes" id="UP000008784"/>
    </source>
</evidence>
<keyword evidence="3" id="KW-1185">Reference proteome</keyword>
<proteinExistence type="predicted"/>
<dbReference type="PROSITE" id="PS51257">
    <property type="entry name" value="PROKAR_LIPOPROTEIN"/>
    <property type="match status" value="1"/>
</dbReference>
<protein>
    <submittedName>
        <fullName evidence="2">Uncharacterized protein</fullName>
    </submittedName>
</protein>
<dbReference type="HOGENOM" id="CLU_1937646_0_0_1"/>
<accession>G1XHT5</accession>
<gene>
    <name evidence="2" type="ORF">AOL_s00088g48</name>
</gene>
<dbReference type="AlphaFoldDB" id="G1XHT5"/>
<dbReference type="InParanoid" id="G1XHT5"/>
<feature type="chain" id="PRO_5003426291" evidence="1">
    <location>
        <begin position="23"/>
        <end position="130"/>
    </location>
</feature>
<evidence type="ECO:0000313" key="2">
    <source>
        <dbReference type="EMBL" id="EGX47333.1"/>
    </source>
</evidence>
<evidence type="ECO:0000256" key="1">
    <source>
        <dbReference type="SAM" id="SignalP"/>
    </source>
</evidence>
<name>G1XHT5_ARTOA</name>
<dbReference type="GeneID" id="22895027"/>
<organism evidence="2 3">
    <name type="scientific">Arthrobotrys oligospora (strain ATCC 24927 / CBS 115.81 / DSM 1491)</name>
    <name type="common">Nematode-trapping fungus</name>
    <name type="synonym">Didymozoophaga oligospora</name>
    <dbReference type="NCBI Taxonomy" id="756982"/>
    <lineage>
        <taxon>Eukaryota</taxon>
        <taxon>Fungi</taxon>
        <taxon>Dikarya</taxon>
        <taxon>Ascomycota</taxon>
        <taxon>Pezizomycotina</taxon>
        <taxon>Orbiliomycetes</taxon>
        <taxon>Orbiliales</taxon>
        <taxon>Orbiliaceae</taxon>
        <taxon>Orbilia</taxon>
        <taxon>Orbilia oligospora</taxon>
    </lineage>
</organism>
<keyword evidence="1" id="KW-0732">Signal</keyword>
<comment type="caution">
    <text evidence="2">The sequence shown here is derived from an EMBL/GenBank/DDBJ whole genome shotgun (WGS) entry which is preliminary data.</text>
</comment>
<dbReference type="EMBL" id="ADOT01000159">
    <property type="protein sequence ID" value="EGX47333.1"/>
    <property type="molecule type" value="Genomic_DNA"/>
</dbReference>
<feature type="signal peptide" evidence="1">
    <location>
        <begin position="1"/>
        <end position="22"/>
    </location>
</feature>
<dbReference type="Proteomes" id="UP000008784">
    <property type="component" value="Unassembled WGS sequence"/>
</dbReference>
<sequence>MKLANISFFLISMFSCPSLSDAGIGLPLCVTNRCPKYRITSTVINFTTLTYSIPYVITLPRHTVTVVQTVTNDLADAEATIRTTTRPDEGVATESVTNNETTITKTANKYPKTSIIPESSPTTVGIDCGH</sequence>